<dbReference type="AlphaFoldDB" id="A0A923I7Q4"/>
<proteinExistence type="predicted"/>
<accession>A0A923I7Q4</accession>
<keyword evidence="5" id="KW-1185">Reference proteome</keyword>
<evidence type="ECO:0000313" key="5">
    <source>
        <dbReference type="Proteomes" id="UP000659630"/>
    </source>
</evidence>
<reference evidence="4" key="1">
    <citation type="submission" date="2020-08" db="EMBL/GenBank/DDBJ databases">
        <title>Genome public.</title>
        <authorList>
            <person name="Liu C."/>
            <person name="Sun Q."/>
        </authorList>
    </citation>
    <scope>NUCLEOTIDE SEQUENCE</scope>
    <source>
        <strain evidence="4">BX8</strain>
    </source>
</reference>
<keyword evidence="1" id="KW-0808">Transferase</keyword>
<dbReference type="EMBL" id="JACONZ010000001">
    <property type="protein sequence ID" value="MBC5580331.1"/>
    <property type="molecule type" value="Genomic_DNA"/>
</dbReference>
<protein>
    <submittedName>
        <fullName evidence="4">1-acyl-sn-glycerol-3-phosphate acyltransferase</fullName>
    </submittedName>
</protein>
<dbReference type="PANTHER" id="PTHR10434">
    <property type="entry name" value="1-ACYL-SN-GLYCEROL-3-PHOSPHATE ACYLTRANSFERASE"/>
    <property type="match status" value="1"/>
</dbReference>
<feature type="domain" description="Phospholipid/glycerol acyltransferase" evidence="3">
    <location>
        <begin position="36"/>
        <end position="151"/>
    </location>
</feature>
<evidence type="ECO:0000259" key="3">
    <source>
        <dbReference type="SMART" id="SM00563"/>
    </source>
</evidence>
<evidence type="ECO:0000313" key="4">
    <source>
        <dbReference type="EMBL" id="MBC5580331.1"/>
    </source>
</evidence>
<dbReference type="RefSeq" id="WP_186886693.1">
    <property type="nucleotide sequence ID" value="NZ_JACONZ010000001.1"/>
</dbReference>
<dbReference type="Pfam" id="PF01553">
    <property type="entry name" value="Acyltransferase"/>
    <property type="match status" value="1"/>
</dbReference>
<gene>
    <name evidence="4" type="ORF">H8S23_02315</name>
</gene>
<organism evidence="4 5">
    <name type="scientific">Anaerofilum hominis</name>
    <dbReference type="NCBI Taxonomy" id="2763016"/>
    <lineage>
        <taxon>Bacteria</taxon>
        <taxon>Bacillati</taxon>
        <taxon>Bacillota</taxon>
        <taxon>Clostridia</taxon>
        <taxon>Eubacteriales</taxon>
        <taxon>Oscillospiraceae</taxon>
        <taxon>Anaerofilum</taxon>
    </lineage>
</organism>
<dbReference type="SUPFAM" id="SSF69593">
    <property type="entry name" value="Glycerol-3-phosphate (1)-acyltransferase"/>
    <property type="match status" value="1"/>
</dbReference>
<name>A0A923I7Q4_9FIRM</name>
<comment type="caution">
    <text evidence="4">The sequence shown here is derived from an EMBL/GenBank/DDBJ whole genome shotgun (WGS) entry which is preliminary data.</text>
</comment>
<keyword evidence="2 4" id="KW-0012">Acyltransferase</keyword>
<dbReference type="InterPro" id="IPR002123">
    <property type="entry name" value="Plipid/glycerol_acylTrfase"/>
</dbReference>
<dbReference type="Proteomes" id="UP000659630">
    <property type="component" value="Unassembled WGS sequence"/>
</dbReference>
<evidence type="ECO:0000256" key="1">
    <source>
        <dbReference type="ARBA" id="ARBA00022679"/>
    </source>
</evidence>
<evidence type="ECO:0000256" key="2">
    <source>
        <dbReference type="ARBA" id="ARBA00023315"/>
    </source>
</evidence>
<dbReference type="GO" id="GO:0003841">
    <property type="term" value="F:1-acylglycerol-3-phosphate O-acyltransferase activity"/>
    <property type="evidence" value="ECO:0007669"/>
    <property type="project" value="TreeGrafter"/>
</dbReference>
<dbReference type="GO" id="GO:0006654">
    <property type="term" value="P:phosphatidic acid biosynthetic process"/>
    <property type="evidence" value="ECO:0007669"/>
    <property type="project" value="TreeGrafter"/>
</dbReference>
<dbReference type="SMART" id="SM00563">
    <property type="entry name" value="PlsC"/>
    <property type="match status" value="1"/>
</dbReference>
<sequence>MFWFYHLCFILASVVFRLPYRIRVIGRENLPRDRGYVLCPNHLSAIDPVFVVLARGFGKPMWVMAKEELFRNGFVAWFFRHVGVFPVERGKGDKTVLNNAIESVRNGRSMLIFPEGTRNKKGEGLLPLKSGAFVVAESAHADIVPCRVLYKGGRQHLFCTVTVVFGAPIPIDSLNLGGEHAASKLRAAKAVLAARLGELYEQNKQYE</sequence>
<dbReference type="CDD" id="cd07989">
    <property type="entry name" value="LPLAT_AGPAT-like"/>
    <property type="match status" value="1"/>
</dbReference>
<dbReference type="PANTHER" id="PTHR10434:SF11">
    <property type="entry name" value="1-ACYL-SN-GLYCEROL-3-PHOSPHATE ACYLTRANSFERASE"/>
    <property type="match status" value="1"/>
</dbReference>